<dbReference type="SMART" id="SM00331">
    <property type="entry name" value="PP2C_SIG"/>
    <property type="match status" value="1"/>
</dbReference>
<protein>
    <recommendedName>
        <fullName evidence="4">protein-serine/threonine phosphatase</fullName>
        <ecNumber evidence="4">3.1.3.16</ecNumber>
    </recommendedName>
</protein>
<evidence type="ECO:0000256" key="4">
    <source>
        <dbReference type="ARBA" id="ARBA00013081"/>
    </source>
</evidence>
<dbReference type="SMART" id="SM00332">
    <property type="entry name" value="PP2Cc"/>
    <property type="match status" value="1"/>
</dbReference>
<keyword evidence="7" id="KW-0460">Magnesium</keyword>
<keyword evidence="8 12" id="KW-0904">Protein phosphatase</keyword>
<evidence type="ECO:0000256" key="2">
    <source>
        <dbReference type="ARBA" id="ARBA00001946"/>
    </source>
</evidence>
<comment type="catalytic activity">
    <reaction evidence="10">
        <text>O-phospho-L-seryl-[protein] + H2O = L-seryl-[protein] + phosphate</text>
        <dbReference type="Rhea" id="RHEA:20629"/>
        <dbReference type="Rhea" id="RHEA-COMP:9863"/>
        <dbReference type="Rhea" id="RHEA-COMP:11604"/>
        <dbReference type="ChEBI" id="CHEBI:15377"/>
        <dbReference type="ChEBI" id="CHEBI:29999"/>
        <dbReference type="ChEBI" id="CHEBI:43474"/>
        <dbReference type="ChEBI" id="CHEBI:83421"/>
        <dbReference type="EC" id="3.1.3.16"/>
    </reaction>
</comment>
<dbReference type="Proteomes" id="UP001140949">
    <property type="component" value="Unassembled WGS sequence"/>
</dbReference>
<evidence type="ECO:0000259" key="14">
    <source>
        <dbReference type="PROSITE" id="PS51746"/>
    </source>
</evidence>
<keyword evidence="5" id="KW-0479">Metal-binding</keyword>
<dbReference type="GO" id="GO:0004722">
    <property type="term" value="F:protein serine/threonine phosphatase activity"/>
    <property type="evidence" value="ECO:0007669"/>
    <property type="project" value="UniProtKB-EC"/>
</dbReference>
<evidence type="ECO:0000256" key="1">
    <source>
        <dbReference type="ARBA" id="ARBA00001936"/>
    </source>
</evidence>
<dbReference type="PROSITE" id="PS01032">
    <property type="entry name" value="PPM_1"/>
    <property type="match status" value="1"/>
</dbReference>
<sequence>MADVIEDMDGVGGSSSKCREARRRRIEMRRMAIVVAGGPPASGSKREADDPCPLTPVKRSRVGESDHPPPTRSSSSSSSSSSSGGGGGGEGGRGEDTSASSSVPRAVSDRALSFGSVALFGRSREMEDAVAVQPRFFRPAGGSPLHFFAVFDGHGGSHVSRLCMERMHVLLAEELARGPPAEAEEEALAPALKASFARMDELALASCACGRVSDPRCTCERSGFESDIVGSTAVAAVVGPRRVLVANCGDSRAVLCRGGTAVPMSIDHKPDRPDELARIEAAGGRVIYLNGARVDGILAMSRAIGDKYFKPVVISEPEIRIVERHPQDECLIIASDGLWDVVPNDLACDVARRCLMEGNPMRGAGEPRAGGNENTTGGDVAGLPESRCSLAANLLARLALGRQSEDNVSVIVVDLRSG</sequence>
<dbReference type="InterPro" id="IPR001932">
    <property type="entry name" value="PPM-type_phosphatase-like_dom"/>
</dbReference>
<reference evidence="15" key="1">
    <citation type="journal article" date="2023" name="GigaByte">
        <title>Genome assembly of the bearded iris, Iris pallida Lam.</title>
        <authorList>
            <person name="Bruccoleri R.E."/>
            <person name="Oakeley E.J."/>
            <person name="Faust A.M.E."/>
            <person name="Altorfer M."/>
            <person name="Dessus-Babus S."/>
            <person name="Burckhardt D."/>
            <person name="Oertli M."/>
            <person name="Naumann U."/>
            <person name="Petersen F."/>
            <person name="Wong J."/>
        </authorList>
    </citation>
    <scope>NUCLEOTIDE SEQUENCE</scope>
    <source>
        <strain evidence="15">GSM-AAB239-AS_SAM_17_03QT</strain>
    </source>
</reference>
<evidence type="ECO:0000256" key="8">
    <source>
        <dbReference type="ARBA" id="ARBA00022912"/>
    </source>
</evidence>
<keyword evidence="16" id="KW-1185">Reference proteome</keyword>
<feature type="compositionally biased region" description="Low complexity" evidence="13">
    <location>
        <begin position="72"/>
        <end position="82"/>
    </location>
</feature>
<comment type="cofactor">
    <cofactor evidence="2">
        <name>Mg(2+)</name>
        <dbReference type="ChEBI" id="CHEBI:18420"/>
    </cofactor>
</comment>
<accession>A0AAX6IG80</accession>
<dbReference type="SUPFAM" id="SSF81606">
    <property type="entry name" value="PP2C-like"/>
    <property type="match status" value="1"/>
</dbReference>
<organism evidence="15 16">
    <name type="scientific">Iris pallida</name>
    <name type="common">Sweet iris</name>
    <dbReference type="NCBI Taxonomy" id="29817"/>
    <lineage>
        <taxon>Eukaryota</taxon>
        <taxon>Viridiplantae</taxon>
        <taxon>Streptophyta</taxon>
        <taxon>Embryophyta</taxon>
        <taxon>Tracheophyta</taxon>
        <taxon>Spermatophyta</taxon>
        <taxon>Magnoliopsida</taxon>
        <taxon>Liliopsida</taxon>
        <taxon>Asparagales</taxon>
        <taxon>Iridaceae</taxon>
        <taxon>Iridoideae</taxon>
        <taxon>Irideae</taxon>
        <taxon>Iris</taxon>
    </lineage>
</organism>
<evidence type="ECO:0000313" key="16">
    <source>
        <dbReference type="Proteomes" id="UP001140949"/>
    </source>
</evidence>
<dbReference type="PANTHER" id="PTHR47992">
    <property type="entry name" value="PROTEIN PHOSPHATASE"/>
    <property type="match status" value="1"/>
</dbReference>
<proteinExistence type="inferred from homology"/>
<keyword evidence="9" id="KW-0464">Manganese</keyword>
<dbReference type="InterPro" id="IPR036457">
    <property type="entry name" value="PPM-type-like_dom_sf"/>
</dbReference>
<dbReference type="InterPro" id="IPR015655">
    <property type="entry name" value="PP2C"/>
</dbReference>
<comment type="catalytic activity">
    <reaction evidence="11">
        <text>O-phospho-L-threonyl-[protein] + H2O = L-threonyl-[protein] + phosphate</text>
        <dbReference type="Rhea" id="RHEA:47004"/>
        <dbReference type="Rhea" id="RHEA-COMP:11060"/>
        <dbReference type="Rhea" id="RHEA-COMP:11605"/>
        <dbReference type="ChEBI" id="CHEBI:15377"/>
        <dbReference type="ChEBI" id="CHEBI:30013"/>
        <dbReference type="ChEBI" id="CHEBI:43474"/>
        <dbReference type="ChEBI" id="CHEBI:61977"/>
        <dbReference type="EC" id="3.1.3.16"/>
    </reaction>
</comment>
<comment type="cofactor">
    <cofactor evidence="1">
        <name>Mn(2+)</name>
        <dbReference type="ChEBI" id="CHEBI:29035"/>
    </cofactor>
</comment>
<feature type="region of interest" description="Disordered" evidence="13">
    <location>
        <begin position="1"/>
        <end position="105"/>
    </location>
</feature>
<evidence type="ECO:0000256" key="6">
    <source>
        <dbReference type="ARBA" id="ARBA00022801"/>
    </source>
</evidence>
<comment type="caution">
    <text evidence="15">The sequence shown here is derived from an EMBL/GenBank/DDBJ whole genome shotgun (WGS) entry which is preliminary data.</text>
</comment>
<feature type="domain" description="PPM-type phosphatase" evidence="14">
    <location>
        <begin position="113"/>
        <end position="415"/>
    </location>
</feature>
<evidence type="ECO:0000256" key="9">
    <source>
        <dbReference type="ARBA" id="ARBA00023211"/>
    </source>
</evidence>
<evidence type="ECO:0000256" key="13">
    <source>
        <dbReference type="SAM" id="MobiDB-lite"/>
    </source>
</evidence>
<dbReference type="InterPro" id="IPR000222">
    <property type="entry name" value="PP2C_BS"/>
</dbReference>
<keyword evidence="6 12" id="KW-0378">Hydrolase</keyword>
<evidence type="ECO:0000256" key="10">
    <source>
        <dbReference type="ARBA" id="ARBA00047761"/>
    </source>
</evidence>
<dbReference type="PROSITE" id="PS51746">
    <property type="entry name" value="PPM_2"/>
    <property type="match status" value="1"/>
</dbReference>
<evidence type="ECO:0000256" key="3">
    <source>
        <dbReference type="ARBA" id="ARBA00006702"/>
    </source>
</evidence>
<name>A0AAX6IG80_IRIPA</name>
<dbReference type="EC" id="3.1.3.16" evidence="4"/>
<dbReference type="AlphaFoldDB" id="A0AAX6IG80"/>
<evidence type="ECO:0000256" key="11">
    <source>
        <dbReference type="ARBA" id="ARBA00048336"/>
    </source>
</evidence>
<evidence type="ECO:0000256" key="12">
    <source>
        <dbReference type="RuleBase" id="RU003465"/>
    </source>
</evidence>
<dbReference type="CDD" id="cd00143">
    <property type="entry name" value="PP2Cc"/>
    <property type="match status" value="1"/>
</dbReference>
<evidence type="ECO:0000256" key="7">
    <source>
        <dbReference type="ARBA" id="ARBA00022842"/>
    </source>
</evidence>
<gene>
    <name evidence="15" type="ORF">M6B38_257390</name>
</gene>
<dbReference type="Pfam" id="PF00481">
    <property type="entry name" value="PP2C"/>
    <property type="match status" value="1"/>
</dbReference>
<dbReference type="FunFam" id="3.60.40.10:FF:000291">
    <property type="entry name" value="Protein phosphatase 2C 50"/>
    <property type="match status" value="1"/>
</dbReference>
<dbReference type="EMBL" id="JANAVB010001997">
    <property type="protein sequence ID" value="KAJ6852021.1"/>
    <property type="molecule type" value="Genomic_DNA"/>
</dbReference>
<evidence type="ECO:0000256" key="5">
    <source>
        <dbReference type="ARBA" id="ARBA00022723"/>
    </source>
</evidence>
<reference evidence="15" key="2">
    <citation type="submission" date="2023-04" db="EMBL/GenBank/DDBJ databases">
        <authorList>
            <person name="Bruccoleri R.E."/>
            <person name="Oakeley E.J."/>
            <person name="Faust A.-M."/>
            <person name="Dessus-Babus S."/>
            <person name="Altorfer M."/>
            <person name="Burckhardt D."/>
            <person name="Oertli M."/>
            <person name="Naumann U."/>
            <person name="Petersen F."/>
            <person name="Wong J."/>
        </authorList>
    </citation>
    <scope>NUCLEOTIDE SEQUENCE</scope>
    <source>
        <strain evidence="15">GSM-AAB239-AS_SAM_17_03QT</strain>
        <tissue evidence="15">Leaf</tissue>
    </source>
</reference>
<evidence type="ECO:0000313" key="15">
    <source>
        <dbReference type="EMBL" id="KAJ6852021.1"/>
    </source>
</evidence>
<comment type="similarity">
    <text evidence="3 12">Belongs to the PP2C family.</text>
</comment>
<dbReference type="GO" id="GO:0046872">
    <property type="term" value="F:metal ion binding"/>
    <property type="evidence" value="ECO:0007669"/>
    <property type="project" value="UniProtKB-KW"/>
</dbReference>
<dbReference type="Gene3D" id="3.60.40.10">
    <property type="entry name" value="PPM-type phosphatase domain"/>
    <property type="match status" value="1"/>
</dbReference>